<name>A0A9P3LA52_9APHY</name>
<dbReference type="InterPro" id="IPR001128">
    <property type="entry name" value="Cyt_P450"/>
</dbReference>
<protein>
    <submittedName>
        <fullName evidence="16">Cytochrome P450</fullName>
    </submittedName>
</protein>
<evidence type="ECO:0000256" key="9">
    <source>
        <dbReference type="ARBA" id="ARBA00023002"/>
    </source>
</evidence>
<comment type="cofactor">
    <cofactor evidence="1 13">
        <name>heme</name>
        <dbReference type="ChEBI" id="CHEBI:30413"/>
    </cofactor>
</comment>
<evidence type="ECO:0000256" key="15">
    <source>
        <dbReference type="SAM" id="SignalP"/>
    </source>
</evidence>
<gene>
    <name evidence="16" type="ORF">PsYK624_038880</name>
</gene>
<accession>A0A9P3LA52</accession>
<reference evidence="16 17" key="1">
    <citation type="submission" date="2021-08" db="EMBL/GenBank/DDBJ databases">
        <title>Draft Genome Sequence of Phanerochaete sordida strain YK-624.</title>
        <authorList>
            <person name="Mori T."/>
            <person name="Dohra H."/>
            <person name="Suzuki T."/>
            <person name="Kawagishi H."/>
            <person name="Hirai H."/>
        </authorList>
    </citation>
    <scope>NUCLEOTIDE SEQUENCE [LARGE SCALE GENOMIC DNA]</scope>
    <source>
        <strain evidence="16 17">YK-624</strain>
    </source>
</reference>
<feature type="chain" id="PRO_5040511575" evidence="15">
    <location>
        <begin position="26"/>
        <end position="505"/>
    </location>
</feature>
<dbReference type="PANTHER" id="PTHR46300:SF7">
    <property type="entry name" value="P450, PUTATIVE (EUROFUNG)-RELATED"/>
    <property type="match status" value="1"/>
</dbReference>
<dbReference type="InterPro" id="IPR036396">
    <property type="entry name" value="Cyt_P450_sf"/>
</dbReference>
<evidence type="ECO:0000256" key="8">
    <source>
        <dbReference type="ARBA" id="ARBA00022989"/>
    </source>
</evidence>
<comment type="pathway">
    <text evidence="3">Secondary metabolite biosynthesis.</text>
</comment>
<evidence type="ECO:0000256" key="5">
    <source>
        <dbReference type="ARBA" id="ARBA00022617"/>
    </source>
</evidence>
<dbReference type="GO" id="GO:0016705">
    <property type="term" value="F:oxidoreductase activity, acting on paired donors, with incorporation or reduction of molecular oxygen"/>
    <property type="evidence" value="ECO:0007669"/>
    <property type="project" value="InterPro"/>
</dbReference>
<dbReference type="Pfam" id="PF00067">
    <property type="entry name" value="p450"/>
    <property type="match status" value="1"/>
</dbReference>
<sequence length="505" mass="57057">MLGWLLLSTCLVLLAWLFRFRKLSSHHYPPGPVPLPVLGNLLNVPTKQQWKTYARWESVYGDVISVTILGQRVVILNSLEATLDLLEKRSAIYADRPPMFMVCELLGWAQQLVFAPYGEHFRNMRKLLHKHLGGKGQLEKMEPYHELIEAASAGFLVRTLRDGSEFHRLHHNVHKTSGAVTLQIGYGYDVKEGHDELVQMMDDALLGFDAAAVPGTFLVDTIPALKWVPEWFPGAAWKRRARKWRRLFVQMTETPYAMAKEQSSQGTGRDNIVSENLQEEMTPQYEYDLKMAVASLYGGGTDTTVAIIMSFILAMTLYPEAQKRAQQEIADVVGGDRLPLIRDREQLPYVQALISEVLRWNPIVPLGIPHRTTDDDIYRGYFIPKGSTIVVNMWHLHQDPNRYPEPETFNPERFLGPHPQPDIRAFLFGFGRRICPGLNLAEASIFASAARILAVFDIEKVVENGEVITPDFAFGTGAVSHPLPFKCSIKPRSKQAEALILGECK</sequence>
<dbReference type="GO" id="GO:0020037">
    <property type="term" value="F:heme binding"/>
    <property type="evidence" value="ECO:0007669"/>
    <property type="project" value="InterPro"/>
</dbReference>
<dbReference type="AlphaFoldDB" id="A0A9P3LA52"/>
<dbReference type="PRINTS" id="PR00385">
    <property type="entry name" value="P450"/>
</dbReference>
<comment type="subcellular location">
    <subcellularLocation>
        <location evidence="2">Membrane</location>
        <topology evidence="2">Single-pass membrane protein</topology>
    </subcellularLocation>
</comment>
<evidence type="ECO:0000313" key="17">
    <source>
        <dbReference type="Proteomes" id="UP000703269"/>
    </source>
</evidence>
<evidence type="ECO:0000256" key="10">
    <source>
        <dbReference type="ARBA" id="ARBA00023004"/>
    </source>
</evidence>
<dbReference type="PANTHER" id="PTHR46300">
    <property type="entry name" value="P450, PUTATIVE (EUROFUNG)-RELATED-RELATED"/>
    <property type="match status" value="1"/>
</dbReference>
<feature type="binding site" description="axial binding residue" evidence="13">
    <location>
        <position position="435"/>
    </location>
    <ligand>
        <name>heme</name>
        <dbReference type="ChEBI" id="CHEBI:30413"/>
    </ligand>
    <ligandPart>
        <name>Fe</name>
        <dbReference type="ChEBI" id="CHEBI:18248"/>
    </ligandPart>
</feature>
<evidence type="ECO:0000256" key="4">
    <source>
        <dbReference type="ARBA" id="ARBA00010617"/>
    </source>
</evidence>
<dbReference type="SUPFAM" id="SSF48264">
    <property type="entry name" value="Cytochrome P450"/>
    <property type="match status" value="1"/>
</dbReference>
<keyword evidence="7 13" id="KW-0479">Metal-binding</keyword>
<comment type="similarity">
    <text evidence="4 14">Belongs to the cytochrome P450 family.</text>
</comment>
<evidence type="ECO:0000256" key="13">
    <source>
        <dbReference type="PIRSR" id="PIRSR602401-1"/>
    </source>
</evidence>
<dbReference type="EMBL" id="BPQB01000007">
    <property type="protein sequence ID" value="GJE87805.1"/>
    <property type="molecule type" value="Genomic_DNA"/>
</dbReference>
<dbReference type="Gene3D" id="1.10.630.10">
    <property type="entry name" value="Cytochrome P450"/>
    <property type="match status" value="1"/>
</dbReference>
<dbReference type="Proteomes" id="UP000703269">
    <property type="component" value="Unassembled WGS sequence"/>
</dbReference>
<proteinExistence type="inferred from homology"/>
<organism evidence="16 17">
    <name type="scientific">Phanerochaete sordida</name>
    <dbReference type="NCBI Taxonomy" id="48140"/>
    <lineage>
        <taxon>Eukaryota</taxon>
        <taxon>Fungi</taxon>
        <taxon>Dikarya</taxon>
        <taxon>Basidiomycota</taxon>
        <taxon>Agaricomycotina</taxon>
        <taxon>Agaricomycetes</taxon>
        <taxon>Polyporales</taxon>
        <taxon>Phanerochaetaceae</taxon>
        <taxon>Phanerochaete</taxon>
    </lineage>
</organism>
<dbReference type="OrthoDB" id="2789670at2759"/>
<keyword evidence="10 13" id="KW-0408">Iron</keyword>
<evidence type="ECO:0000256" key="1">
    <source>
        <dbReference type="ARBA" id="ARBA00001971"/>
    </source>
</evidence>
<dbReference type="PROSITE" id="PS00086">
    <property type="entry name" value="CYTOCHROME_P450"/>
    <property type="match status" value="1"/>
</dbReference>
<evidence type="ECO:0000256" key="6">
    <source>
        <dbReference type="ARBA" id="ARBA00022692"/>
    </source>
</evidence>
<dbReference type="CDD" id="cd11065">
    <property type="entry name" value="CYP64-like"/>
    <property type="match status" value="1"/>
</dbReference>
<keyword evidence="9 14" id="KW-0560">Oxidoreductase</keyword>
<evidence type="ECO:0000256" key="14">
    <source>
        <dbReference type="RuleBase" id="RU000461"/>
    </source>
</evidence>
<evidence type="ECO:0000256" key="2">
    <source>
        <dbReference type="ARBA" id="ARBA00004167"/>
    </source>
</evidence>
<dbReference type="GO" id="GO:0004497">
    <property type="term" value="F:monooxygenase activity"/>
    <property type="evidence" value="ECO:0007669"/>
    <property type="project" value="UniProtKB-KW"/>
</dbReference>
<keyword evidence="6" id="KW-0812">Transmembrane</keyword>
<keyword evidence="8" id="KW-1133">Transmembrane helix</keyword>
<comment type="caution">
    <text evidence="16">The sequence shown here is derived from an EMBL/GenBank/DDBJ whole genome shotgun (WGS) entry which is preliminary data.</text>
</comment>
<evidence type="ECO:0000256" key="7">
    <source>
        <dbReference type="ARBA" id="ARBA00022723"/>
    </source>
</evidence>
<dbReference type="GO" id="GO:0005506">
    <property type="term" value="F:iron ion binding"/>
    <property type="evidence" value="ECO:0007669"/>
    <property type="project" value="InterPro"/>
</dbReference>
<evidence type="ECO:0000256" key="11">
    <source>
        <dbReference type="ARBA" id="ARBA00023033"/>
    </source>
</evidence>
<evidence type="ECO:0000256" key="12">
    <source>
        <dbReference type="ARBA" id="ARBA00023136"/>
    </source>
</evidence>
<evidence type="ECO:0000256" key="3">
    <source>
        <dbReference type="ARBA" id="ARBA00005179"/>
    </source>
</evidence>
<feature type="signal peptide" evidence="15">
    <location>
        <begin position="1"/>
        <end position="25"/>
    </location>
</feature>
<dbReference type="InterPro" id="IPR002401">
    <property type="entry name" value="Cyt_P450_E_grp-I"/>
</dbReference>
<keyword evidence="5 13" id="KW-0349">Heme</keyword>
<keyword evidence="12" id="KW-0472">Membrane</keyword>
<keyword evidence="15" id="KW-0732">Signal</keyword>
<dbReference type="GO" id="GO:0016020">
    <property type="term" value="C:membrane"/>
    <property type="evidence" value="ECO:0007669"/>
    <property type="project" value="UniProtKB-SubCell"/>
</dbReference>
<dbReference type="InterPro" id="IPR050364">
    <property type="entry name" value="Cytochrome_P450_fung"/>
</dbReference>
<keyword evidence="17" id="KW-1185">Reference proteome</keyword>
<dbReference type="InterPro" id="IPR017972">
    <property type="entry name" value="Cyt_P450_CS"/>
</dbReference>
<dbReference type="PRINTS" id="PR00463">
    <property type="entry name" value="EP450I"/>
</dbReference>
<evidence type="ECO:0000313" key="16">
    <source>
        <dbReference type="EMBL" id="GJE87805.1"/>
    </source>
</evidence>
<keyword evidence="11 14" id="KW-0503">Monooxygenase</keyword>